<organism evidence="10 11">
    <name type="scientific">Tritrichomonas musculus</name>
    <dbReference type="NCBI Taxonomy" id="1915356"/>
    <lineage>
        <taxon>Eukaryota</taxon>
        <taxon>Metamonada</taxon>
        <taxon>Parabasalia</taxon>
        <taxon>Tritrichomonadida</taxon>
        <taxon>Tritrichomonadidae</taxon>
        <taxon>Tritrichomonas</taxon>
    </lineage>
</organism>
<dbReference type="Gene3D" id="1.10.150.50">
    <property type="entry name" value="Transcription Factor, Ets-1"/>
    <property type="match status" value="1"/>
</dbReference>
<evidence type="ECO:0000256" key="7">
    <source>
        <dbReference type="SAM" id="MobiDB-lite"/>
    </source>
</evidence>
<dbReference type="PROSITE" id="PS50105">
    <property type="entry name" value="SAM_DOMAIN"/>
    <property type="match status" value="1"/>
</dbReference>
<keyword evidence="11" id="KW-1185">Reference proteome</keyword>
<feature type="compositionally biased region" description="Basic and acidic residues" evidence="7">
    <location>
        <begin position="85"/>
        <end position="105"/>
    </location>
</feature>
<gene>
    <name evidence="10" type="ORF">M9Y10_044439</name>
</gene>
<dbReference type="Gene3D" id="3.30.160.60">
    <property type="entry name" value="Classic Zinc Finger"/>
    <property type="match status" value="1"/>
</dbReference>
<keyword evidence="4" id="KW-0862">Zinc</keyword>
<comment type="caution">
    <text evidence="10">The sequence shown here is derived from an EMBL/GenBank/DDBJ whole genome shotgun (WGS) entry which is preliminary data.</text>
</comment>
<dbReference type="Pfam" id="PF07647">
    <property type="entry name" value="SAM_2"/>
    <property type="match status" value="1"/>
</dbReference>
<evidence type="ECO:0000256" key="6">
    <source>
        <dbReference type="PROSITE-ProRule" id="PRU01371"/>
    </source>
</evidence>
<dbReference type="CDD" id="cd09487">
    <property type="entry name" value="SAM_superfamily"/>
    <property type="match status" value="1"/>
</dbReference>
<keyword evidence="5" id="KW-0175">Coiled coil</keyword>
<feature type="compositionally biased region" description="Polar residues" evidence="7">
    <location>
        <begin position="73"/>
        <end position="84"/>
    </location>
</feature>
<protein>
    <recommendedName>
        <fullName evidence="12">SAM domain-containing protein</fullName>
    </recommendedName>
</protein>
<keyword evidence="2" id="KW-0479">Metal-binding</keyword>
<evidence type="ECO:0000256" key="4">
    <source>
        <dbReference type="ARBA" id="ARBA00022833"/>
    </source>
</evidence>
<evidence type="ECO:0000256" key="5">
    <source>
        <dbReference type="ARBA" id="ARBA00023054"/>
    </source>
</evidence>
<dbReference type="PROSITE" id="PS52027">
    <property type="entry name" value="ZF_C2HC_C3H"/>
    <property type="match status" value="1"/>
</dbReference>
<evidence type="ECO:0000256" key="1">
    <source>
        <dbReference type="ARBA" id="ARBA00022553"/>
    </source>
</evidence>
<evidence type="ECO:0000313" key="10">
    <source>
        <dbReference type="EMBL" id="KAK8881803.1"/>
    </source>
</evidence>
<proteinExistence type="predicted"/>
<evidence type="ECO:0000256" key="3">
    <source>
        <dbReference type="ARBA" id="ARBA00022771"/>
    </source>
</evidence>
<accession>A0ABR2JT51</accession>
<dbReference type="Proteomes" id="UP001470230">
    <property type="component" value="Unassembled WGS sequence"/>
</dbReference>
<feature type="domain" description="C2HC/C3H-type" evidence="9">
    <location>
        <begin position="195"/>
        <end position="224"/>
    </location>
</feature>
<evidence type="ECO:0000256" key="2">
    <source>
        <dbReference type="ARBA" id="ARBA00022723"/>
    </source>
</evidence>
<dbReference type="PANTHER" id="PTHR16154">
    <property type="entry name" value="NEURABIN"/>
    <property type="match status" value="1"/>
</dbReference>
<reference evidence="10 11" key="1">
    <citation type="submission" date="2024-04" db="EMBL/GenBank/DDBJ databases">
        <title>Tritrichomonas musculus Genome.</title>
        <authorList>
            <person name="Alves-Ferreira E."/>
            <person name="Grigg M."/>
            <person name="Lorenzi H."/>
            <person name="Galac M."/>
        </authorList>
    </citation>
    <scope>NUCLEOTIDE SEQUENCE [LARGE SCALE GENOMIC DNA]</scope>
    <source>
        <strain evidence="10 11">EAF2021</strain>
    </source>
</reference>
<feature type="domain" description="SAM" evidence="8">
    <location>
        <begin position="6"/>
        <end position="69"/>
    </location>
</feature>
<evidence type="ECO:0008006" key="12">
    <source>
        <dbReference type="Google" id="ProtNLM"/>
    </source>
</evidence>
<evidence type="ECO:0000313" key="11">
    <source>
        <dbReference type="Proteomes" id="UP001470230"/>
    </source>
</evidence>
<feature type="region of interest" description="Disordered" evidence="7">
    <location>
        <begin position="73"/>
        <end position="105"/>
    </location>
</feature>
<dbReference type="EMBL" id="JAPFFF010000009">
    <property type="protein sequence ID" value="KAK8881803.1"/>
    <property type="molecule type" value="Genomic_DNA"/>
</dbReference>
<sequence length="282" mass="32818">MNTGSWTTSDVIHYLEQIGLSQYSETFKKNDIDGPALLSLDEKKIKELGIQSIGHRIKLMRFINSIKSCNETGNLSNEVPNSKESQNKKDTDLEEQRSNKVDTDSIHPLNESVHYHIFVKPTENEDTNYSSLDFEVVECKICHQKIPITFFDHHEKSCQNVFHQCQREYRRRGINLTDSEIIDLINGKVPVHHVKLEKCQYCGRKFAPSTFSKHELQCKKKMSMIRPDLNEPMPSFLVNSNNFKKNHQQLIELIRARKKEKKNHIFSENSLPVVKLETTETF</sequence>
<dbReference type="Pfam" id="PF13913">
    <property type="entry name" value="zf-C2HC_2"/>
    <property type="match status" value="1"/>
</dbReference>
<name>A0ABR2JT51_9EUKA</name>
<dbReference type="InterPro" id="IPR043446">
    <property type="entry name" value="Neurabin-like"/>
</dbReference>
<dbReference type="SMART" id="SM00454">
    <property type="entry name" value="SAM"/>
    <property type="match status" value="1"/>
</dbReference>
<evidence type="ECO:0000259" key="8">
    <source>
        <dbReference type="PROSITE" id="PS50105"/>
    </source>
</evidence>
<dbReference type="SUPFAM" id="SSF47769">
    <property type="entry name" value="SAM/Pointed domain"/>
    <property type="match status" value="1"/>
</dbReference>
<evidence type="ECO:0000259" key="9">
    <source>
        <dbReference type="PROSITE" id="PS52027"/>
    </source>
</evidence>
<keyword evidence="1" id="KW-0597">Phosphoprotein</keyword>
<dbReference type="InterPro" id="IPR049899">
    <property type="entry name" value="Znf_C2HC_C3H"/>
</dbReference>
<dbReference type="PANTHER" id="PTHR16154:SF6">
    <property type="entry name" value="SPINOPHILIN, ISOFORM J"/>
    <property type="match status" value="1"/>
</dbReference>
<dbReference type="InterPro" id="IPR001660">
    <property type="entry name" value="SAM"/>
</dbReference>
<dbReference type="InterPro" id="IPR013761">
    <property type="entry name" value="SAM/pointed_sf"/>
</dbReference>
<keyword evidence="3 6" id="KW-0863">Zinc-finger</keyword>